<reference evidence="2" key="1">
    <citation type="submission" date="2025-08" db="UniProtKB">
        <authorList>
            <consortium name="RefSeq"/>
        </authorList>
    </citation>
    <scope>IDENTIFICATION</scope>
</reference>
<organism evidence="1 2">
    <name type="scientific">Dioscorea cayennensis subsp. rotundata</name>
    <name type="common">White Guinea yam</name>
    <name type="synonym">Dioscorea rotundata</name>
    <dbReference type="NCBI Taxonomy" id="55577"/>
    <lineage>
        <taxon>Eukaryota</taxon>
        <taxon>Viridiplantae</taxon>
        <taxon>Streptophyta</taxon>
        <taxon>Embryophyta</taxon>
        <taxon>Tracheophyta</taxon>
        <taxon>Spermatophyta</taxon>
        <taxon>Magnoliopsida</taxon>
        <taxon>Liliopsida</taxon>
        <taxon>Dioscoreales</taxon>
        <taxon>Dioscoreaceae</taxon>
        <taxon>Dioscorea</taxon>
    </lineage>
</organism>
<dbReference type="AlphaFoldDB" id="A0AB40AT99"/>
<keyword evidence="1" id="KW-1185">Reference proteome</keyword>
<dbReference type="GeneID" id="120254070"/>
<dbReference type="RefSeq" id="XP_039118150.1">
    <property type="nucleotide sequence ID" value="XM_039262216.1"/>
</dbReference>
<dbReference type="Proteomes" id="UP001515500">
    <property type="component" value="Unplaced"/>
</dbReference>
<dbReference type="Gene3D" id="2.40.70.10">
    <property type="entry name" value="Acid Proteases"/>
    <property type="match status" value="1"/>
</dbReference>
<dbReference type="PANTHER" id="PTHR33067:SF35">
    <property type="entry name" value="ASPARTIC PEPTIDASE DDI1-TYPE DOMAIN-CONTAINING PROTEIN"/>
    <property type="match status" value="1"/>
</dbReference>
<accession>A0AB40AT99</accession>
<evidence type="ECO:0000313" key="2">
    <source>
        <dbReference type="RefSeq" id="XP_039118150.1"/>
    </source>
</evidence>
<gene>
    <name evidence="2" type="primary">LOC120254070</name>
</gene>
<name>A0AB40AT99_DIOCR</name>
<dbReference type="InterPro" id="IPR021109">
    <property type="entry name" value="Peptidase_aspartic_dom_sf"/>
</dbReference>
<dbReference type="CDD" id="cd00303">
    <property type="entry name" value="retropepsin_like"/>
    <property type="match status" value="1"/>
</dbReference>
<sequence>MEQGKEKSAPPVYQPELPYPAKKELLINKRKLEDVLLVTFSEECSALITNSLPKKEKDPRGFIIPFTTGGLIDEKALTDLGESINLMPYKIFQKLGLEELKPTPMTLQLADSSIKQPHGIIEDALVKVDKFIFPVDFVILDINNIVEVPLILGKPFLAACKALIDVKDGRMAL</sequence>
<dbReference type="PANTHER" id="PTHR33067">
    <property type="entry name" value="RNA-DIRECTED DNA POLYMERASE-RELATED"/>
    <property type="match status" value="1"/>
</dbReference>
<evidence type="ECO:0000313" key="1">
    <source>
        <dbReference type="Proteomes" id="UP001515500"/>
    </source>
</evidence>
<protein>
    <submittedName>
        <fullName evidence="2">Uncharacterized protein LOC120254070</fullName>
    </submittedName>
</protein>
<proteinExistence type="predicted"/>